<keyword evidence="7 9" id="KW-1133">Transmembrane helix</keyword>
<evidence type="ECO:0000256" key="3">
    <source>
        <dbReference type="ARBA" id="ARBA00022475"/>
    </source>
</evidence>
<dbReference type="NCBIfam" id="TIGR01846">
    <property type="entry name" value="type_I_sec_HlyB"/>
    <property type="match status" value="1"/>
</dbReference>
<feature type="transmembrane region" description="Helical" evidence="9">
    <location>
        <begin position="277"/>
        <end position="299"/>
    </location>
</feature>
<evidence type="ECO:0000256" key="7">
    <source>
        <dbReference type="ARBA" id="ARBA00022989"/>
    </source>
</evidence>
<dbReference type="SUPFAM" id="SSF90123">
    <property type="entry name" value="ABC transporter transmembrane region"/>
    <property type="match status" value="1"/>
</dbReference>
<comment type="caution">
    <text evidence="13">The sequence shown here is derived from an EMBL/GenBank/DDBJ whole genome shotgun (WGS) entry which is preliminary data.</text>
</comment>
<feature type="domain" description="ABC transmembrane type-1" evidence="11">
    <location>
        <begin position="170"/>
        <end position="449"/>
    </location>
</feature>
<dbReference type="GO" id="GO:0008233">
    <property type="term" value="F:peptidase activity"/>
    <property type="evidence" value="ECO:0007669"/>
    <property type="project" value="InterPro"/>
</dbReference>
<dbReference type="GO" id="GO:0140359">
    <property type="term" value="F:ABC-type transporter activity"/>
    <property type="evidence" value="ECO:0007669"/>
    <property type="project" value="InterPro"/>
</dbReference>
<name>A0A840WSY2_9RHOB</name>
<dbReference type="RefSeq" id="WP_184013071.1">
    <property type="nucleotide sequence ID" value="NZ_JACIJS010000013.1"/>
</dbReference>
<dbReference type="SUPFAM" id="SSF52540">
    <property type="entry name" value="P-loop containing nucleoside triphosphate hydrolases"/>
    <property type="match status" value="1"/>
</dbReference>
<accession>A0A840WSY2</accession>
<evidence type="ECO:0000259" key="12">
    <source>
        <dbReference type="PROSITE" id="PS50990"/>
    </source>
</evidence>
<keyword evidence="2" id="KW-0813">Transport</keyword>
<dbReference type="GO" id="GO:0030256">
    <property type="term" value="C:type I protein secretion system complex"/>
    <property type="evidence" value="ECO:0007669"/>
    <property type="project" value="InterPro"/>
</dbReference>
<dbReference type="SMART" id="SM00382">
    <property type="entry name" value="AAA"/>
    <property type="match status" value="1"/>
</dbReference>
<protein>
    <submittedName>
        <fullName evidence="13">Subfamily B ATP-binding cassette protein HlyB/CyaB</fullName>
    </submittedName>
</protein>
<dbReference type="PROSITE" id="PS50990">
    <property type="entry name" value="PEPTIDASE_C39"/>
    <property type="match status" value="1"/>
</dbReference>
<dbReference type="Proteomes" id="UP000553766">
    <property type="component" value="Unassembled WGS sequence"/>
</dbReference>
<dbReference type="PANTHER" id="PTHR24221">
    <property type="entry name" value="ATP-BINDING CASSETTE SUB-FAMILY B"/>
    <property type="match status" value="1"/>
</dbReference>
<reference evidence="13 14" key="1">
    <citation type="submission" date="2020-08" db="EMBL/GenBank/DDBJ databases">
        <title>Genomic Encyclopedia of Type Strains, Phase IV (KMG-IV): sequencing the most valuable type-strain genomes for metagenomic binning, comparative biology and taxonomic classification.</title>
        <authorList>
            <person name="Goeker M."/>
        </authorList>
    </citation>
    <scope>NUCLEOTIDE SEQUENCE [LARGE SCALE GENOMIC DNA]</scope>
    <source>
        <strain evidence="13 14">DSM 103377</strain>
    </source>
</reference>
<feature type="transmembrane region" description="Helical" evidence="9">
    <location>
        <begin position="200"/>
        <end position="221"/>
    </location>
</feature>
<keyword evidence="5" id="KW-0547">Nucleotide-binding</keyword>
<dbReference type="FunFam" id="3.40.50.300:FF:000221">
    <property type="entry name" value="Multidrug ABC transporter ATP-binding protein"/>
    <property type="match status" value="1"/>
</dbReference>
<dbReference type="Gene3D" id="1.20.1560.10">
    <property type="entry name" value="ABC transporter type 1, transmembrane domain"/>
    <property type="match status" value="1"/>
</dbReference>
<dbReference type="InterPro" id="IPR027417">
    <property type="entry name" value="P-loop_NTPase"/>
</dbReference>
<dbReference type="EMBL" id="JACIJS010000013">
    <property type="protein sequence ID" value="MBB5517113.1"/>
    <property type="molecule type" value="Genomic_DNA"/>
</dbReference>
<feature type="transmembrane region" description="Helical" evidence="9">
    <location>
        <begin position="166"/>
        <end position="188"/>
    </location>
</feature>
<sequence>MLAADMDDSVFDGAGPDGTATDAGLHSGAACLLLISHYYQRPADGADLTRRMAGDEPSFATLVRTARHLGLRARVVKSSLRKIGKLTLPAIARTKEGLYFIMGAVTATEAALHEPTRGTARRVPLAEFEQMWTGELLLLTPRDVKTKRLKFDVSWFIPSILKYRTVLAEVIVASLFIQIFALLMPLFFQVVVDKVLVHQGLTTLTVLAIGLAAISVFDVVLGGLRTYLMSHTTSRIDVELGAKMFSHLLELPLRYFESRPVGQTVARVRELETVREFLTSSALTVVLDLVFGLIFFFIMYAYSPLLFAVVAGAVPLYVAISLAITPELRRRVEERFQHGAASQSFLVETVTAMETMKSMSIQPLARRDWEDRLAAYVRASFRTITLSTLGRQLIEFISKIVTVLILFLGARLVIAGEMTIGQLIAFNMFASHVNGPVLRMAQLWRDFQEARISVDRLGDILNCPPELGSEGTSLTLPPAQGRIEFQNVTFRYDPNEPEVLSDISFEINAGEVVGLVGASGSGKSTLTKIVQRLYTPERGRVLVDGTDLSLVDPSWLRAQIGVVLQDNVLFNRSVKANIALGDPTLPMSKVLEVSRLAAAHEFIVQLPRGYDTQIEERGMNLSGGQRQRIAIARALALDPPILIFDEATSALDYHSEREIRENMQEIGSGRTMLVVAHRLSTVRHADRILFFDRGRIVEQGSHDELIAFGGRYAQLVAEQAG</sequence>
<feature type="transmembrane region" description="Helical" evidence="9">
    <location>
        <begin position="396"/>
        <end position="414"/>
    </location>
</feature>
<dbReference type="InterPro" id="IPR036640">
    <property type="entry name" value="ABC1_TM_sf"/>
</dbReference>
<dbReference type="CDD" id="cd18588">
    <property type="entry name" value="ABC_6TM_CyaB_HlyB_like"/>
    <property type="match status" value="1"/>
</dbReference>
<organism evidence="13 14">
    <name type="scientific">Rubricella aquisinus</name>
    <dbReference type="NCBI Taxonomy" id="2028108"/>
    <lineage>
        <taxon>Bacteria</taxon>
        <taxon>Pseudomonadati</taxon>
        <taxon>Pseudomonadota</taxon>
        <taxon>Alphaproteobacteria</taxon>
        <taxon>Rhodobacterales</taxon>
        <taxon>Paracoccaceae</taxon>
        <taxon>Rubricella</taxon>
    </lineage>
</organism>
<proteinExistence type="predicted"/>
<dbReference type="Gene3D" id="3.40.50.300">
    <property type="entry name" value="P-loop containing nucleotide triphosphate hydrolases"/>
    <property type="match status" value="1"/>
</dbReference>
<dbReference type="InterPro" id="IPR005074">
    <property type="entry name" value="Peptidase_C39"/>
</dbReference>
<dbReference type="GO" id="GO:0006508">
    <property type="term" value="P:proteolysis"/>
    <property type="evidence" value="ECO:0007669"/>
    <property type="project" value="InterPro"/>
</dbReference>
<dbReference type="Pfam" id="PF00005">
    <property type="entry name" value="ABC_tran"/>
    <property type="match status" value="1"/>
</dbReference>
<dbReference type="InterPro" id="IPR039421">
    <property type="entry name" value="Type_1_exporter"/>
</dbReference>
<dbReference type="Gene3D" id="3.90.70.10">
    <property type="entry name" value="Cysteine proteinases"/>
    <property type="match status" value="1"/>
</dbReference>
<dbReference type="InterPro" id="IPR003593">
    <property type="entry name" value="AAA+_ATPase"/>
</dbReference>
<dbReference type="PROSITE" id="PS00211">
    <property type="entry name" value="ABC_TRANSPORTER_1"/>
    <property type="match status" value="1"/>
</dbReference>
<evidence type="ECO:0000256" key="1">
    <source>
        <dbReference type="ARBA" id="ARBA00004651"/>
    </source>
</evidence>
<dbReference type="GO" id="GO:0016887">
    <property type="term" value="F:ATP hydrolysis activity"/>
    <property type="evidence" value="ECO:0007669"/>
    <property type="project" value="InterPro"/>
</dbReference>
<keyword evidence="8 9" id="KW-0472">Membrane</keyword>
<evidence type="ECO:0000259" key="10">
    <source>
        <dbReference type="PROSITE" id="PS50893"/>
    </source>
</evidence>
<dbReference type="PROSITE" id="PS50893">
    <property type="entry name" value="ABC_TRANSPORTER_2"/>
    <property type="match status" value="1"/>
</dbReference>
<dbReference type="AlphaFoldDB" id="A0A840WSY2"/>
<dbReference type="PANTHER" id="PTHR24221:SF647">
    <property type="entry name" value="BLL6336 PROTEIN"/>
    <property type="match status" value="1"/>
</dbReference>
<feature type="transmembrane region" description="Helical" evidence="9">
    <location>
        <begin position="305"/>
        <end position="325"/>
    </location>
</feature>
<evidence type="ECO:0000259" key="11">
    <source>
        <dbReference type="PROSITE" id="PS50929"/>
    </source>
</evidence>
<gene>
    <name evidence="13" type="ORF">FHS89_003159</name>
</gene>
<evidence type="ECO:0000256" key="8">
    <source>
        <dbReference type="ARBA" id="ARBA00023136"/>
    </source>
</evidence>
<keyword evidence="3" id="KW-1003">Cell membrane</keyword>
<dbReference type="InterPro" id="IPR011527">
    <property type="entry name" value="ABC1_TM_dom"/>
</dbReference>
<evidence type="ECO:0000256" key="2">
    <source>
        <dbReference type="ARBA" id="ARBA00022448"/>
    </source>
</evidence>
<dbReference type="PROSITE" id="PS50929">
    <property type="entry name" value="ABC_TM1F"/>
    <property type="match status" value="1"/>
</dbReference>
<evidence type="ECO:0000256" key="9">
    <source>
        <dbReference type="SAM" id="Phobius"/>
    </source>
</evidence>
<evidence type="ECO:0000313" key="14">
    <source>
        <dbReference type="Proteomes" id="UP000553766"/>
    </source>
</evidence>
<evidence type="ECO:0000313" key="13">
    <source>
        <dbReference type="EMBL" id="MBB5517113.1"/>
    </source>
</evidence>
<evidence type="ECO:0000256" key="4">
    <source>
        <dbReference type="ARBA" id="ARBA00022692"/>
    </source>
</evidence>
<dbReference type="Pfam" id="PF03412">
    <property type="entry name" value="Peptidase_C39"/>
    <property type="match status" value="1"/>
</dbReference>
<evidence type="ECO:0000256" key="6">
    <source>
        <dbReference type="ARBA" id="ARBA00022840"/>
    </source>
</evidence>
<dbReference type="GO" id="GO:0005524">
    <property type="term" value="F:ATP binding"/>
    <property type="evidence" value="ECO:0007669"/>
    <property type="project" value="UniProtKB-KW"/>
</dbReference>
<dbReference type="GO" id="GO:0005886">
    <property type="term" value="C:plasma membrane"/>
    <property type="evidence" value="ECO:0007669"/>
    <property type="project" value="UniProtKB-SubCell"/>
</dbReference>
<dbReference type="Pfam" id="PF00664">
    <property type="entry name" value="ABC_membrane"/>
    <property type="match status" value="1"/>
</dbReference>
<keyword evidence="4 9" id="KW-0812">Transmembrane</keyword>
<dbReference type="InterPro" id="IPR003439">
    <property type="entry name" value="ABC_transporter-like_ATP-bd"/>
</dbReference>
<dbReference type="InterPro" id="IPR017871">
    <property type="entry name" value="ABC_transporter-like_CS"/>
</dbReference>
<comment type="subcellular location">
    <subcellularLocation>
        <location evidence="1">Cell membrane</location>
        <topology evidence="1">Multi-pass membrane protein</topology>
    </subcellularLocation>
</comment>
<feature type="domain" description="ABC transporter" evidence="10">
    <location>
        <begin position="483"/>
        <end position="718"/>
    </location>
</feature>
<feature type="domain" description="Peptidase C39" evidence="12">
    <location>
        <begin position="20"/>
        <end position="139"/>
    </location>
</feature>
<dbReference type="InterPro" id="IPR010132">
    <property type="entry name" value="ATPase_T1SS_HlyB"/>
</dbReference>
<evidence type="ECO:0000256" key="5">
    <source>
        <dbReference type="ARBA" id="ARBA00022741"/>
    </source>
</evidence>
<dbReference type="GO" id="GO:0034040">
    <property type="term" value="F:ATPase-coupled lipid transmembrane transporter activity"/>
    <property type="evidence" value="ECO:0007669"/>
    <property type="project" value="TreeGrafter"/>
</dbReference>
<keyword evidence="14" id="KW-1185">Reference proteome</keyword>
<keyword evidence="6 13" id="KW-0067">ATP-binding</keyword>
<dbReference type="GO" id="GO:0030253">
    <property type="term" value="P:protein secretion by the type I secretion system"/>
    <property type="evidence" value="ECO:0007669"/>
    <property type="project" value="InterPro"/>
</dbReference>